<proteinExistence type="predicted"/>
<dbReference type="EMBL" id="JACHDB010000001">
    <property type="protein sequence ID" value="MBB5431562.1"/>
    <property type="molecule type" value="Genomic_DNA"/>
</dbReference>
<dbReference type="Proteomes" id="UP000572635">
    <property type="component" value="Unassembled WGS sequence"/>
</dbReference>
<organism evidence="2 3">
    <name type="scientific">Nocardiopsis composta</name>
    <dbReference type="NCBI Taxonomy" id="157465"/>
    <lineage>
        <taxon>Bacteria</taxon>
        <taxon>Bacillati</taxon>
        <taxon>Actinomycetota</taxon>
        <taxon>Actinomycetes</taxon>
        <taxon>Streptosporangiales</taxon>
        <taxon>Nocardiopsidaceae</taxon>
        <taxon>Nocardiopsis</taxon>
    </lineage>
</organism>
<evidence type="ECO:0000313" key="3">
    <source>
        <dbReference type="Proteomes" id="UP000572635"/>
    </source>
</evidence>
<evidence type="ECO:0000256" key="1">
    <source>
        <dbReference type="SAM" id="MobiDB-lite"/>
    </source>
</evidence>
<protein>
    <submittedName>
        <fullName evidence="2">Putative membrane protein YccC</fullName>
    </submittedName>
</protein>
<gene>
    <name evidence="2" type="ORF">HDA36_001646</name>
</gene>
<name>A0A7W8VCU2_9ACTN</name>
<evidence type="ECO:0000313" key="2">
    <source>
        <dbReference type="EMBL" id="MBB5431562.1"/>
    </source>
</evidence>
<dbReference type="RefSeq" id="WP_184391256.1">
    <property type="nucleotide sequence ID" value="NZ_BAAAJD010000029.1"/>
</dbReference>
<keyword evidence="3" id="KW-1185">Reference proteome</keyword>
<dbReference type="AlphaFoldDB" id="A0A7W8VCU2"/>
<accession>A0A7W8VCU2</accession>
<feature type="compositionally biased region" description="Basic and acidic residues" evidence="1">
    <location>
        <begin position="8"/>
        <end position="26"/>
    </location>
</feature>
<sequence>MGWGPIGRKGDENLRRRREEDERSAERLPALLEEVAEAERALAEAHAAGAGPEELNRRGTELDAALTAAMRAAYAEERLLVGVRGYTDRIYRRKRLARPEVRAATERAEKLLTAREAHRLHGVQRVPRRPAGV</sequence>
<comment type="caution">
    <text evidence="2">The sequence shown here is derived from an EMBL/GenBank/DDBJ whole genome shotgun (WGS) entry which is preliminary data.</text>
</comment>
<feature type="region of interest" description="Disordered" evidence="1">
    <location>
        <begin position="1"/>
        <end position="28"/>
    </location>
</feature>
<reference evidence="2 3" key="1">
    <citation type="submission" date="2020-08" db="EMBL/GenBank/DDBJ databases">
        <title>Sequencing the genomes of 1000 actinobacteria strains.</title>
        <authorList>
            <person name="Klenk H.-P."/>
        </authorList>
    </citation>
    <scope>NUCLEOTIDE SEQUENCE [LARGE SCALE GENOMIC DNA]</scope>
    <source>
        <strain evidence="2 3">DSM 44551</strain>
    </source>
</reference>